<evidence type="ECO:0000313" key="4">
    <source>
        <dbReference type="Proteomes" id="UP000663828"/>
    </source>
</evidence>
<evidence type="ECO:0000313" key="3">
    <source>
        <dbReference type="EMBL" id="CAF1046597.1"/>
    </source>
</evidence>
<dbReference type="AlphaFoldDB" id="A0A814K5X2"/>
<keyword evidence="4" id="KW-1185">Reference proteome</keyword>
<dbReference type="Proteomes" id="UP000663828">
    <property type="component" value="Unassembled WGS sequence"/>
</dbReference>
<name>A0A814K5X2_ADIRI</name>
<proteinExistence type="predicted"/>
<feature type="chain" id="PRO_5032406852" evidence="2">
    <location>
        <begin position="24"/>
        <end position="299"/>
    </location>
</feature>
<organism evidence="3 4">
    <name type="scientific">Adineta ricciae</name>
    <name type="common">Rotifer</name>
    <dbReference type="NCBI Taxonomy" id="249248"/>
    <lineage>
        <taxon>Eukaryota</taxon>
        <taxon>Metazoa</taxon>
        <taxon>Spiralia</taxon>
        <taxon>Gnathifera</taxon>
        <taxon>Rotifera</taxon>
        <taxon>Eurotatoria</taxon>
        <taxon>Bdelloidea</taxon>
        <taxon>Adinetida</taxon>
        <taxon>Adinetidae</taxon>
        <taxon>Adineta</taxon>
    </lineage>
</organism>
<gene>
    <name evidence="3" type="ORF">XAT740_LOCUS15550</name>
</gene>
<comment type="caution">
    <text evidence="3">The sequence shown here is derived from an EMBL/GenBank/DDBJ whole genome shotgun (WGS) entry which is preliminary data.</text>
</comment>
<feature type="region of interest" description="Disordered" evidence="1">
    <location>
        <begin position="23"/>
        <end position="43"/>
    </location>
</feature>
<keyword evidence="2" id="KW-0732">Signal</keyword>
<protein>
    <submittedName>
        <fullName evidence="3">Uncharacterized protein</fullName>
    </submittedName>
</protein>
<evidence type="ECO:0000256" key="2">
    <source>
        <dbReference type="SAM" id="SignalP"/>
    </source>
</evidence>
<evidence type="ECO:0000256" key="1">
    <source>
        <dbReference type="SAM" id="MobiDB-lite"/>
    </source>
</evidence>
<sequence length="299" mass="32910">MEWTQTFVLLLVLQLLFIPDTNGNANRRRRRRRQTSGSLYGTNANLGASAPAGFNYPASTNIQGIRLNNPDARDLLGNPIISTNAEGALSSVNLYNQPRPQQQQVYGTNDQSLLNTMYNGNNYYSGGTRGTAFSSSSNTQMAYPPNSNQVLTNKDLYGTISNTNTNNNQYGYSSNLLPNSNTYGGAMGSSSSNLIPSSNTYTGQMGSNANLVPNSNTYSGVMGTNSNPNSWSNTNNYNRYSQGGANPWYPSRDTGYSNNNNYNSYGYQSGYSNYYNHNYRLDTSCLLIIFTILVVRTLY</sequence>
<feature type="signal peptide" evidence="2">
    <location>
        <begin position="1"/>
        <end position="23"/>
    </location>
</feature>
<dbReference type="EMBL" id="CAJNOR010000964">
    <property type="protein sequence ID" value="CAF1046597.1"/>
    <property type="molecule type" value="Genomic_DNA"/>
</dbReference>
<accession>A0A814K5X2</accession>
<reference evidence="3" key="1">
    <citation type="submission" date="2021-02" db="EMBL/GenBank/DDBJ databases">
        <authorList>
            <person name="Nowell W R."/>
        </authorList>
    </citation>
    <scope>NUCLEOTIDE SEQUENCE</scope>
</reference>